<comment type="caution">
    <text evidence="4">The sequence shown here is derived from an EMBL/GenBank/DDBJ whole genome shotgun (WGS) entry which is preliminary data.</text>
</comment>
<dbReference type="InterPro" id="IPR001322">
    <property type="entry name" value="Lamin_tail_dom"/>
</dbReference>
<evidence type="ECO:0000256" key="2">
    <source>
        <dbReference type="SAM" id="MobiDB-lite"/>
    </source>
</evidence>
<reference evidence="4 5" key="1">
    <citation type="submission" date="2018-08" db="EMBL/GenBank/DDBJ databases">
        <title>Meiothermus terrae DSM 26712 genome sequencing project.</title>
        <authorList>
            <person name="Da Costa M.S."/>
            <person name="Albuquerque L."/>
            <person name="Raposo P."/>
            <person name="Froufe H.J.C."/>
            <person name="Barroso C.S."/>
            <person name="Egas C."/>
        </authorList>
    </citation>
    <scope>NUCLEOTIDE SEQUENCE [LARGE SCALE GENOMIC DNA]</scope>
    <source>
        <strain evidence="4 5">DSM 26712</strain>
    </source>
</reference>
<sequence length="1072" mass="110665">MNSARLWLAAGLVAAIAACSQAPKSSALPGGVFPLGGTPVVLSTVPAAGAVGVRPDRPVSVTFDEAMDADPTQTAVSVFPGRYDPASNPASFDRLRLSSVCNGKWRVRNPNPQPISFSWDVFRTPQKGVGVVPAGGEVFFYTSRGMPGTTRIFVGGVQQDVKAAFPGACPPREEQFAWSADSATLSLTPAQPFAEASTYTVALSTLAHSRAGGRLAEPYAWSFTTLRTPQCPAGASVTRTYQIQGSGTASPLAGQTVTTEGVVIGDYQASGQLGGFYIQDFRGDDDPATSDGLFVFNTTFAVNVGDYVQVTGNVKEFASGSDTLTELEAVTSVTVCEGGVSVEPTPVDLPVAAVADLERYEGMLVSFPETLTVTEVFNLARFGEVTLSSDGRQYNPTNGNGLGDSPALNPRRRILLDDASTAQNPATIPYLSGPGPDGTRRVGDTVTGLSGVLTFGFSAYRVQPVGPVSFASANPRPAAPEAVGGSLRVASFNVLNYFTTLGSRGASNPAEFERQKAKLVATVAGLDADVVGLIEMQNNGDTALADFVAALNAALGAGTYAAVQTGTIGTDEIKVALIYKPAKVKPEGAFRVDNDPVHSRPPLAQTFRDLGTGGRFTAVVNHFKSKGSCPSDPSDPNQDYGQGCWNALRVQQAQKLLGFLEQLKATDPDVVLLGDFNAYAAEDPVNTLTAAGLENLVLRTPAPKRYSYVFDGQSGNLDHAFVTASLSPQVTGFTEWHINADEPRAFDYNTEFKPDDRYAPTPYRSSDHDPLLLGLALTADPAAPPDFALSLSDTAPSVQAGQGTRLTVSATALEGFSGDVTLSVGPGVPGVLISSPTNTLSLPGGPTSTTLDVATSASLAPGAYAFTVTGTGGGLTRTASFTLTVTPAPATSCVVISQVYGGGGNSGATLKNDFVELFNCGNTPLDLSSWSVQYASSSGTTWQRTNLTGSVAPGQYYLVQQAAGTGGTVSLPTPDAVGSIAMSATAGKVALVKSQTTLTGSSPLGNPDLADFVGYGGANAFEGSGPTAALSNTTAALRAGNGCQDSNNNAADFSVGAPNPRNTAAPLNPCTP</sequence>
<dbReference type="Pfam" id="PF03372">
    <property type="entry name" value="Exo_endo_phos"/>
    <property type="match status" value="1"/>
</dbReference>
<gene>
    <name evidence="4" type="ORF">Mterra_03647</name>
</gene>
<name>A0A399E8T8_9DEIN</name>
<dbReference type="InterPro" id="IPR036691">
    <property type="entry name" value="Endo/exonu/phosph_ase_sf"/>
</dbReference>
<dbReference type="EMBL" id="QXDL01000259">
    <property type="protein sequence ID" value="RIH78721.1"/>
    <property type="molecule type" value="Genomic_DNA"/>
</dbReference>
<dbReference type="SUPFAM" id="SSF74853">
    <property type="entry name" value="Lamin A/C globular tail domain"/>
    <property type="match status" value="1"/>
</dbReference>
<dbReference type="CDD" id="cd04486">
    <property type="entry name" value="YhcR_OBF_like"/>
    <property type="match status" value="1"/>
</dbReference>
<dbReference type="Pfam" id="PF00932">
    <property type="entry name" value="LTD"/>
    <property type="match status" value="1"/>
</dbReference>
<dbReference type="InterPro" id="IPR032812">
    <property type="entry name" value="SbsA_Ig"/>
</dbReference>
<evidence type="ECO:0000313" key="5">
    <source>
        <dbReference type="Proteomes" id="UP000265715"/>
    </source>
</evidence>
<organism evidence="4 5">
    <name type="scientific">Calidithermus terrae</name>
    <dbReference type="NCBI Taxonomy" id="1408545"/>
    <lineage>
        <taxon>Bacteria</taxon>
        <taxon>Thermotogati</taxon>
        <taxon>Deinococcota</taxon>
        <taxon>Deinococci</taxon>
        <taxon>Thermales</taxon>
        <taxon>Thermaceae</taxon>
        <taxon>Calidithermus</taxon>
    </lineage>
</organism>
<evidence type="ECO:0000256" key="1">
    <source>
        <dbReference type="ARBA" id="ARBA00022729"/>
    </source>
</evidence>
<dbReference type="GO" id="GO:0003824">
    <property type="term" value="F:catalytic activity"/>
    <property type="evidence" value="ECO:0007669"/>
    <property type="project" value="InterPro"/>
</dbReference>
<dbReference type="PANTHER" id="PTHR42834">
    <property type="entry name" value="ENDONUCLEASE/EXONUCLEASE/PHOSPHATASE FAMILY PROTEIN (AFU_ORTHOLOGUE AFUA_3G09210)"/>
    <property type="match status" value="1"/>
</dbReference>
<dbReference type="PROSITE" id="PS51841">
    <property type="entry name" value="LTD"/>
    <property type="match status" value="1"/>
</dbReference>
<evidence type="ECO:0000313" key="4">
    <source>
        <dbReference type="EMBL" id="RIH78721.1"/>
    </source>
</evidence>
<dbReference type="NCBIfam" id="NF033681">
    <property type="entry name" value="ExeM_NucH_DNase"/>
    <property type="match status" value="1"/>
</dbReference>
<dbReference type="PANTHER" id="PTHR42834:SF1">
    <property type="entry name" value="ENDONUCLEASE_EXONUCLEASE_PHOSPHATASE FAMILY PROTEIN (AFU_ORTHOLOGUE AFUA_3G09210)"/>
    <property type="match status" value="1"/>
</dbReference>
<dbReference type="InterPro" id="IPR047971">
    <property type="entry name" value="ExeM-like"/>
</dbReference>
<dbReference type="SUPFAM" id="SSF56219">
    <property type="entry name" value="DNase I-like"/>
    <property type="match status" value="1"/>
</dbReference>
<feature type="domain" description="LTD" evidence="3">
    <location>
        <begin position="877"/>
        <end position="1059"/>
    </location>
</feature>
<dbReference type="AlphaFoldDB" id="A0A399E8T8"/>
<dbReference type="Gene3D" id="3.60.10.10">
    <property type="entry name" value="Endonuclease/exonuclease/phosphatase"/>
    <property type="match status" value="1"/>
</dbReference>
<dbReference type="InterPro" id="IPR005135">
    <property type="entry name" value="Endo/exonuclease/phosphatase"/>
</dbReference>
<feature type="region of interest" description="Disordered" evidence="2">
    <location>
        <begin position="1050"/>
        <end position="1072"/>
    </location>
</feature>
<dbReference type="CDD" id="cd10283">
    <property type="entry name" value="MnuA_DNase1-like"/>
    <property type="match status" value="1"/>
</dbReference>
<dbReference type="PROSITE" id="PS51257">
    <property type="entry name" value="PROKAR_LIPOPROTEIN"/>
    <property type="match status" value="1"/>
</dbReference>
<dbReference type="Pfam" id="PF13205">
    <property type="entry name" value="Big_5"/>
    <property type="match status" value="2"/>
</dbReference>
<proteinExistence type="predicted"/>
<dbReference type="OrthoDB" id="9801679at2"/>
<dbReference type="Proteomes" id="UP000265715">
    <property type="component" value="Unassembled WGS sequence"/>
</dbReference>
<accession>A0A399E8T8</accession>
<evidence type="ECO:0000259" key="3">
    <source>
        <dbReference type="PROSITE" id="PS51841"/>
    </source>
</evidence>
<protein>
    <submittedName>
        <fullName evidence="4">Lamin Tail Domain protein</fullName>
    </submittedName>
</protein>
<dbReference type="RefSeq" id="WP_119316530.1">
    <property type="nucleotide sequence ID" value="NZ_QXDL01000259.1"/>
</dbReference>
<keyword evidence="1" id="KW-0732">Signal</keyword>
<keyword evidence="5" id="KW-1185">Reference proteome</keyword>
<dbReference type="InterPro" id="IPR036415">
    <property type="entry name" value="Lamin_tail_dom_sf"/>
</dbReference>